<dbReference type="PROSITE" id="PS00107">
    <property type="entry name" value="PROTEIN_KINASE_ATP"/>
    <property type="match status" value="1"/>
</dbReference>
<keyword evidence="3" id="KW-0808">Transferase</keyword>
<evidence type="ECO:0000256" key="7">
    <source>
        <dbReference type="PROSITE-ProRule" id="PRU10141"/>
    </source>
</evidence>
<dbReference type="GO" id="GO:0004674">
    <property type="term" value="F:protein serine/threonine kinase activity"/>
    <property type="evidence" value="ECO:0007669"/>
    <property type="project" value="UniProtKB-KW"/>
</dbReference>
<protein>
    <recommendedName>
        <fullName evidence="1">non-specific serine/threonine protein kinase</fullName>
        <ecNumber evidence="1">2.7.11.1</ecNumber>
    </recommendedName>
</protein>
<sequence length="625" mass="64151">MTGPMAGPIAGRYRLEEQVGLGGMGLVWRATDLELRRTVAVKRSQETGPRAGRALRREARTAAVLQHPHVVTLYDVVTDGEQRWLVMEYVPWRSLAQLLAESGPIGPARAAALGVQLAEALDALHAKGVVHADVKPGNVLVGPQDAVKLIDFGLSRPVPSVPGPRRPPGSAGPVPAGPRTGPSAAGAPAGDGDGSTAGQRDGVAGRPERAGIGGPTSSTTDAGTVGGTPAFQAPEVAAGGPATTAADLFSLGATLYAAVEGHSPYGPVSHPAALHRRALAGALLPAPHAGTLAPALTALLSTDPAARPEAATTRQLLTATAGPRPRRLGRTAAAVAVAALTAAFAVAVGGDAVRPAPRPSLGDPATADPCALLDPSGLRRYGDVDLQTAYGNFNRCDVIVDREHGGDLDVQVEFDVGTVPGPRATVAGLPVHREKQDDGACAREIPVPGGYRVWVVAVLDGDGSAELCPVADTATTAAATVLRRGTVPRRHPFPAGSLGRVDGCALLRGVPGVATPIERGFAGWDCAADGAEHTSLRWRFDRNEPLTSEDGRPVRLAGRSAFVTADGDGDGTCLVQVVQRRYDDPANGPTEELLYLVVQGDGAGARRCPLAERLAGAAARRLPPR</sequence>
<dbReference type="InterPro" id="IPR011009">
    <property type="entry name" value="Kinase-like_dom_sf"/>
</dbReference>
<dbReference type="EMBL" id="AP023354">
    <property type="protein sequence ID" value="BCJ31248.1"/>
    <property type="molecule type" value="Genomic_DNA"/>
</dbReference>
<evidence type="ECO:0000313" key="10">
    <source>
        <dbReference type="EMBL" id="BCJ31248.1"/>
    </source>
</evidence>
<dbReference type="GO" id="GO:0005524">
    <property type="term" value="F:ATP binding"/>
    <property type="evidence" value="ECO:0007669"/>
    <property type="project" value="UniProtKB-UniRule"/>
</dbReference>
<dbReference type="Gene3D" id="3.30.200.20">
    <property type="entry name" value="Phosphorylase Kinase, domain 1"/>
    <property type="match status" value="1"/>
</dbReference>
<evidence type="ECO:0000259" key="9">
    <source>
        <dbReference type="PROSITE" id="PS50011"/>
    </source>
</evidence>
<dbReference type="Gene3D" id="1.10.510.10">
    <property type="entry name" value="Transferase(Phosphotransferase) domain 1"/>
    <property type="match status" value="1"/>
</dbReference>
<dbReference type="AlphaFoldDB" id="A0A810LB51"/>
<evidence type="ECO:0000256" key="3">
    <source>
        <dbReference type="ARBA" id="ARBA00022679"/>
    </source>
</evidence>
<feature type="compositionally biased region" description="Low complexity" evidence="8">
    <location>
        <begin position="168"/>
        <end position="188"/>
    </location>
</feature>
<dbReference type="EC" id="2.7.11.1" evidence="1"/>
<dbReference type="Proteomes" id="UP000680750">
    <property type="component" value="Chromosome"/>
</dbReference>
<dbReference type="PROSITE" id="PS00108">
    <property type="entry name" value="PROTEIN_KINASE_ST"/>
    <property type="match status" value="1"/>
</dbReference>
<keyword evidence="11" id="KW-1185">Reference proteome</keyword>
<feature type="binding site" evidence="7">
    <location>
        <position position="42"/>
    </location>
    <ligand>
        <name>ATP</name>
        <dbReference type="ChEBI" id="CHEBI:30616"/>
    </ligand>
</feature>
<proteinExistence type="predicted"/>
<dbReference type="Pfam" id="PF00069">
    <property type="entry name" value="Pkinase"/>
    <property type="match status" value="1"/>
</dbReference>
<name>A0A810LB51_9ACTN</name>
<evidence type="ECO:0000256" key="5">
    <source>
        <dbReference type="ARBA" id="ARBA00022777"/>
    </source>
</evidence>
<dbReference type="SUPFAM" id="SSF56112">
    <property type="entry name" value="Protein kinase-like (PK-like)"/>
    <property type="match status" value="1"/>
</dbReference>
<evidence type="ECO:0000256" key="1">
    <source>
        <dbReference type="ARBA" id="ARBA00012513"/>
    </source>
</evidence>
<evidence type="ECO:0000256" key="2">
    <source>
        <dbReference type="ARBA" id="ARBA00022527"/>
    </source>
</evidence>
<gene>
    <name evidence="10" type="ORF">Asera_53560</name>
</gene>
<dbReference type="PANTHER" id="PTHR43289">
    <property type="entry name" value="MITOGEN-ACTIVATED PROTEIN KINASE KINASE KINASE 20-RELATED"/>
    <property type="match status" value="1"/>
</dbReference>
<dbReference type="KEGG" id="aser:Asera_53560"/>
<keyword evidence="6 7" id="KW-0067">ATP-binding</keyword>
<evidence type="ECO:0000313" key="11">
    <source>
        <dbReference type="Proteomes" id="UP000680750"/>
    </source>
</evidence>
<evidence type="ECO:0000256" key="4">
    <source>
        <dbReference type="ARBA" id="ARBA00022741"/>
    </source>
</evidence>
<reference evidence="10" key="1">
    <citation type="submission" date="2020-08" db="EMBL/GenBank/DDBJ databases">
        <title>Whole genome shotgun sequence of Actinocatenispora sera NBRC 101916.</title>
        <authorList>
            <person name="Komaki H."/>
            <person name="Tamura T."/>
        </authorList>
    </citation>
    <scope>NUCLEOTIDE SEQUENCE</scope>
    <source>
        <strain evidence="10">NBRC 101916</strain>
    </source>
</reference>
<feature type="region of interest" description="Disordered" evidence="8">
    <location>
        <begin position="157"/>
        <end position="235"/>
    </location>
</feature>
<feature type="domain" description="Protein kinase" evidence="9">
    <location>
        <begin position="13"/>
        <end position="317"/>
    </location>
</feature>
<dbReference type="SMART" id="SM00220">
    <property type="entry name" value="S_TKc"/>
    <property type="match status" value="1"/>
</dbReference>
<keyword evidence="5" id="KW-0418">Kinase</keyword>
<keyword evidence="2" id="KW-0723">Serine/threonine-protein kinase</keyword>
<dbReference type="PANTHER" id="PTHR43289:SF6">
    <property type="entry name" value="SERINE_THREONINE-PROTEIN KINASE NEKL-3"/>
    <property type="match status" value="1"/>
</dbReference>
<dbReference type="RefSeq" id="WP_084130878.1">
    <property type="nucleotide sequence ID" value="NZ_AP023354.1"/>
</dbReference>
<dbReference type="InterPro" id="IPR017441">
    <property type="entry name" value="Protein_kinase_ATP_BS"/>
</dbReference>
<dbReference type="PROSITE" id="PS50011">
    <property type="entry name" value="PROTEIN_KINASE_DOM"/>
    <property type="match status" value="1"/>
</dbReference>
<evidence type="ECO:0000256" key="6">
    <source>
        <dbReference type="ARBA" id="ARBA00022840"/>
    </source>
</evidence>
<dbReference type="InterPro" id="IPR008271">
    <property type="entry name" value="Ser/Thr_kinase_AS"/>
</dbReference>
<organism evidence="10 11">
    <name type="scientific">Actinocatenispora sera</name>
    <dbReference type="NCBI Taxonomy" id="390989"/>
    <lineage>
        <taxon>Bacteria</taxon>
        <taxon>Bacillati</taxon>
        <taxon>Actinomycetota</taxon>
        <taxon>Actinomycetes</taxon>
        <taxon>Micromonosporales</taxon>
        <taxon>Micromonosporaceae</taxon>
        <taxon>Actinocatenispora</taxon>
    </lineage>
</organism>
<keyword evidence="4 7" id="KW-0547">Nucleotide-binding</keyword>
<dbReference type="CDD" id="cd14014">
    <property type="entry name" value="STKc_PknB_like"/>
    <property type="match status" value="1"/>
</dbReference>
<dbReference type="InterPro" id="IPR000719">
    <property type="entry name" value="Prot_kinase_dom"/>
</dbReference>
<evidence type="ECO:0000256" key="8">
    <source>
        <dbReference type="SAM" id="MobiDB-lite"/>
    </source>
</evidence>
<accession>A0A810LB51</accession>